<dbReference type="Proteomes" id="UP000664991">
    <property type="component" value="Unassembled WGS sequence"/>
</dbReference>
<comment type="caution">
    <text evidence="1">The sequence shown here is derived from an EMBL/GenBank/DDBJ whole genome shotgun (WGS) entry which is preliminary data.</text>
</comment>
<protein>
    <submittedName>
        <fullName evidence="1">Uncharacterized protein</fullName>
    </submittedName>
</protein>
<proteinExistence type="predicted"/>
<evidence type="ECO:0000313" key="2">
    <source>
        <dbReference type="Proteomes" id="UP000664991"/>
    </source>
</evidence>
<evidence type="ECO:0000313" key="1">
    <source>
        <dbReference type="EMBL" id="KAG5212879.1"/>
    </source>
</evidence>
<sequence length="184" mass="19425">MTGGPRASLAEPGSALLAWTEVRTRGTSSCSSVGVCCGSVSKLSPARPPFLRRDPRLRVLSSPPELLQVPWSPDAPTQVTPSQFLRGPRVGDSQHGEPTLLTSHTRLPGMAVTQGHLCGLLAASAVPGQDWGGHPHVFPELSPPRSFTLLALHPPSTLLSGVTRGEVWGELNVGTVLKLQQGPR</sequence>
<dbReference type="EMBL" id="JAEMGP010000002">
    <property type="protein sequence ID" value="KAG5212879.1"/>
    <property type="molecule type" value="Genomic_DNA"/>
</dbReference>
<accession>A0A836AIG5</accession>
<gene>
    <name evidence="1" type="ORF">JEQ12_008665</name>
</gene>
<dbReference type="AlphaFoldDB" id="A0A836AIG5"/>
<reference evidence="1 2" key="1">
    <citation type="submission" date="2020-12" db="EMBL/GenBank/DDBJ databases">
        <title>De novo assembly of Tibetan sheep genome.</title>
        <authorList>
            <person name="Li X."/>
        </authorList>
    </citation>
    <scope>NUCLEOTIDE SEQUENCE [LARGE SCALE GENOMIC DNA]</scope>
    <source>
        <tissue evidence="1">Heart</tissue>
    </source>
</reference>
<name>A0A836AIG5_SHEEP</name>
<organism evidence="1 2">
    <name type="scientific">Ovis aries</name>
    <name type="common">Sheep</name>
    <dbReference type="NCBI Taxonomy" id="9940"/>
    <lineage>
        <taxon>Eukaryota</taxon>
        <taxon>Metazoa</taxon>
        <taxon>Chordata</taxon>
        <taxon>Craniata</taxon>
        <taxon>Vertebrata</taxon>
        <taxon>Euteleostomi</taxon>
        <taxon>Mammalia</taxon>
        <taxon>Eutheria</taxon>
        <taxon>Laurasiatheria</taxon>
        <taxon>Artiodactyla</taxon>
        <taxon>Ruminantia</taxon>
        <taxon>Pecora</taxon>
        <taxon>Bovidae</taxon>
        <taxon>Caprinae</taxon>
        <taxon>Ovis</taxon>
    </lineage>
</organism>